<dbReference type="PANTHER" id="PTHR37305">
    <property type="entry name" value="INTEGRAL MEMBRANE PROTEIN-RELATED"/>
    <property type="match status" value="1"/>
</dbReference>
<dbReference type="AlphaFoldDB" id="A0A660E310"/>
<evidence type="ECO:0000313" key="2">
    <source>
        <dbReference type="EMBL" id="VDG28481.1"/>
    </source>
</evidence>
<evidence type="ECO:0000313" key="3">
    <source>
        <dbReference type="Proteomes" id="UP000289996"/>
    </source>
</evidence>
<name>A0A660E310_9LACO</name>
<sequence>MIKQELFKLRYQKSLWAAAGVLIMLMLFVAGFTLTATYSDQQFYFSVAYSGFQWVSILMIILSATCVTMEFAYGTIKQLALQVRSRNQIYFAKWLVMVGVSVCLHGLAILTTMLIQLGLNQHLELKSNYLYHQSLLHNLVANAELDLYGNLLIIGLVFCLASLGRNSGVTIAVSLAVCFFGEGLSAMVLQVAGPLTGILRWNPLNMLNLQNEYGNPAYRHMTHLTLTQLAVGNGMWAIGFIALGAIIFSKRQL</sequence>
<keyword evidence="1" id="KW-0472">Membrane</keyword>
<keyword evidence="1" id="KW-1133">Transmembrane helix</keyword>
<accession>A0A660E310</accession>
<feature type="transmembrane region" description="Helical" evidence="1">
    <location>
        <begin position="94"/>
        <end position="119"/>
    </location>
</feature>
<gene>
    <name evidence="2" type="ORF">MUDAN_MDHGFNIF_00667</name>
</gene>
<evidence type="ECO:0000256" key="1">
    <source>
        <dbReference type="SAM" id="Phobius"/>
    </source>
</evidence>
<feature type="transmembrane region" description="Helical" evidence="1">
    <location>
        <begin position="229"/>
        <end position="248"/>
    </location>
</feature>
<feature type="transmembrane region" description="Helical" evidence="1">
    <location>
        <begin position="51"/>
        <end position="73"/>
    </location>
</feature>
<proteinExistence type="predicted"/>
<dbReference type="RefSeq" id="WP_165444268.1">
    <property type="nucleotide sequence ID" value="NZ_BJDY01000004.1"/>
</dbReference>
<feature type="transmembrane region" description="Helical" evidence="1">
    <location>
        <begin position="147"/>
        <end position="164"/>
    </location>
</feature>
<keyword evidence="3" id="KW-1185">Reference proteome</keyword>
<dbReference type="EMBL" id="UYIG01000112">
    <property type="protein sequence ID" value="VDG28481.1"/>
    <property type="molecule type" value="Genomic_DNA"/>
</dbReference>
<dbReference type="PANTHER" id="PTHR37305:SF1">
    <property type="entry name" value="MEMBRANE PROTEIN"/>
    <property type="match status" value="1"/>
</dbReference>
<evidence type="ECO:0008006" key="4">
    <source>
        <dbReference type="Google" id="ProtNLM"/>
    </source>
</evidence>
<protein>
    <recommendedName>
        <fullName evidence="4">ABC transporter permease</fullName>
    </recommendedName>
</protein>
<keyword evidence="1" id="KW-0812">Transmembrane</keyword>
<feature type="transmembrane region" description="Helical" evidence="1">
    <location>
        <begin position="171"/>
        <end position="192"/>
    </location>
</feature>
<feature type="transmembrane region" description="Helical" evidence="1">
    <location>
        <begin position="15"/>
        <end position="39"/>
    </location>
</feature>
<dbReference type="Proteomes" id="UP000289996">
    <property type="component" value="Unassembled WGS sequence"/>
</dbReference>
<reference evidence="2 3" key="1">
    <citation type="submission" date="2018-11" db="EMBL/GenBank/DDBJ databases">
        <authorList>
            <person name="Wuyts S."/>
        </authorList>
    </citation>
    <scope>NUCLEOTIDE SEQUENCE [LARGE SCALE GENOMIC DNA]</scope>
    <source>
        <strain evidence="2">Lactobacillus mudanjiangensis AMBF249</strain>
    </source>
</reference>
<dbReference type="Pfam" id="PF12730">
    <property type="entry name" value="ABC2_membrane_4"/>
    <property type="match status" value="1"/>
</dbReference>
<organism evidence="2 3">
    <name type="scientific">Lactiplantibacillus mudanjiangensis</name>
    <dbReference type="NCBI Taxonomy" id="1296538"/>
    <lineage>
        <taxon>Bacteria</taxon>
        <taxon>Bacillati</taxon>
        <taxon>Bacillota</taxon>
        <taxon>Bacilli</taxon>
        <taxon>Lactobacillales</taxon>
        <taxon>Lactobacillaceae</taxon>
        <taxon>Lactiplantibacillus</taxon>
    </lineage>
</organism>